<gene>
    <name evidence="2" type="ORF">WMSIL1_LOCUS2394</name>
</gene>
<dbReference type="EMBL" id="CABIJS010000066">
    <property type="protein sequence ID" value="VUZ41701.1"/>
    <property type="molecule type" value="Genomic_DNA"/>
</dbReference>
<accession>A0A564Y385</accession>
<sequence length="64" mass="7184">MLTSMVGQAAHLRSSDGWSLTSHTHFHAKRLELAQPDYAWKLTLAATILAGFGFVAFRMVRPHF</sequence>
<keyword evidence="1" id="KW-1133">Transmembrane helix</keyword>
<proteinExistence type="predicted"/>
<feature type="transmembrane region" description="Helical" evidence="1">
    <location>
        <begin position="38"/>
        <end position="60"/>
    </location>
</feature>
<evidence type="ECO:0000313" key="3">
    <source>
        <dbReference type="Proteomes" id="UP000321570"/>
    </source>
</evidence>
<keyword evidence="1" id="KW-0812">Transmembrane</keyword>
<evidence type="ECO:0000256" key="1">
    <source>
        <dbReference type="SAM" id="Phobius"/>
    </source>
</evidence>
<evidence type="ECO:0000313" key="2">
    <source>
        <dbReference type="EMBL" id="VUZ41701.1"/>
    </source>
</evidence>
<keyword evidence="1" id="KW-0472">Membrane</keyword>
<organism evidence="2 3">
    <name type="scientific">Hymenolepis diminuta</name>
    <name type="common">Rat tapeworm</name>
    <dbReference type="NCBI Taxonomy" id="6216"/>
    <lineage>
        <taxon>Eukaryota</taxon>
        <taxon>Metazoa</taxon>
        <taxon>Spiralia</taxon>
        <taxon>Lophotrochozoa</taxon>
        <taxon>Platyhelminthes</taxon>
        <taxon>Cestoda</taxon>
        <taxon>Eucestoda</taxon>
        <taxon>Cyclophyllidea</taxon>
        <taxon>Hymenolepididae</taxon>
        <taxon>Hymenolepis</taxon>
    </lineage>
</organism>
<dbReference type="Proteomes" id="UP000321570">
    <property type="component" value="Unassembled WGS sequence"/>
</dbReference>
<reference evidence="2 3" key="1">
    <citation type="submission" date="2019-07" db="EMBL/GenBank/DDBJ databases">
        <authorList>
            <person name="Jastrzebski P J."/>
            <person name="Paukszto L."/>
            <person name="Jastrzebski P J."/>
        </authorList>
    </citation>
    <scope>NUCLEOTIDE SEQUENCE [LARGE SCALE GENOMIC DNA]</scope>
    <source>
        <strain evidence="2 3">WMS-il1</strain>
    </source>
</reference>
<protein>
    <submittedName>
        <fullName evidence="2">Uncharacterized protein</fullName>
    </submittedName>
</protein>
<keyword evidence="3" id="KW-1185">Reference proteome</keyword>
<dbReference type="AlphaFoldDB" id="A0A564Y385"/>
<name>A0A564Y385_HYMDI</name>